<comment type="caution">
    <text evidence="1">The sequence shown here is derived from an EMBL/GenBank/DDBJ whole genome shotgun (WGS) entry which is preliminary data.</text>
</comment>
<gene>
    <name evidence="1" type="ORF">DSO57_1029013</name>
</gene>
<sequence>MILPECLQAFISITFKLKMQPWSDAACKLFVFLVTYVNPAFAFHTHDEIKTSMLTLLTYLASGPS</sequence>
<dbReference type="Proteomes" id="UP001165960">
    <property type="component" value="Unassembled WGS sequence"/>
</dbReference>
<dbReference type="EMBL" id="QTSX02000188">
    <property type="protein sequence ID" value="KAJ9087846.1"/>
    <property type="molecule type" value="Genomic_DNA"/>
</dbReference>
<keyword evidence="2" id="KW-1185">Reference proteome</keyword>
<name>A0ACC2UM67_9FUNG</name>
<organism evidence="1 2">
    <name type="scientific">Entomophthora muscae</name>
    <dbReference type="NCBI Taxonomy" id="34485"/>
    <lineage>
        <taxon>Eukaryota</taxon>
        <taxon>Fungi</taxon>
        <taxon>Fungi incertae sedis</taxon>
        <taxon>Zoopagomycota</taxon>
        <taxon>Entomophthoromycotina</taxon>
        <taxon>Entomophthoromycetes</taxon>
        <taxon>Entomophthorales</taxon>
        <taxon>Entomophthoraceae</taxon>
        <taxon>Entomophthora</taxon>
    </lineage>
</organism>
<evidence type="ECO:0000313" key="1">
    <source>
        <dbReference type="EMBL" id="KAJ9087846.1"/>
    </source>
</evidence>
<evidence type="ECO:0000313" key="2">
    <source>
        <dbReference type="Proteomes" id="UP001165960"/>
    </source>
</evidence>
<accession>A0ACC2UM67</accession>
<reference evidence="1" key="1">
    <citation type="submission" date="2022-04" db="EMBL/GenBank/DDBJ databases">
        <title>Genome of the entomopathogenic fungus Entomophthora muscae.</title>
        <authorList>
            <person name="Elya C."/>
            <person name="Lovett B.R."/>
            <person name="Lee E."/>
            <person name="Macias A.M."/>
            <person name="Hajek A.E."/>
            <person name="De Bivort B.L."/>
            <person name="Kasson M.T."/>
            <person name="De Fine Licht H.H."/>
            <person name="Stajich J.E."/>
        </authorList>
    </citation>
    <scope>NUCLEOTIDE SEQUENCE</scope>
    <source>
        <strain evidence="1">Berkeley</strain>
    </source>
</reference>
<proteinExistence type="predicted"/>
<protein>
    <submittedName>
        <fullName evidence="1">Uncharacterized protein</fullName>
    </submittedName>
</protein>